<protein>
    <recommendedName>
        <fullName evidence="3">Ig-like domain-containing protein</fullName>
    </recommendedName>
</protein>
<dbReference type="PANTHER" id="PTHR11481:SF64">
    <property type="entry name" value="FC RECEPTOR-LIKE PROTEIN 4"/>
    <property type="match status" value="1"/>
</dbReference>
<dbReference type="InterPro" id="IPR050488">
    <property type="entry name" value="Ig_Fc_receptor"/>
</dbReference>
<dbReference type="Gene3D" id="2.60.40.10">
    <property type="entry name" value="Immunoglobulins"/>
    <property type="match status" value="2"/>
</dbReference>
<evidence type="ECO:0000256" key="1">
    <source>
        <dbReference type="ARBA" id="ARBA00022729"/>
    </source>
</evidence>
<dbReference type="Pfam" id="PF13895">
    <property type="entry name" value="Ig_2"/>
    <property type="match status" value="1"/>
</dbReference>
<dbReference type="PROSITE" id="PS50835">
    <property type="entry name" value="IG_LIKE"/>
    <property type="match status" value="2"/>
</dbReference>
<dbReference type="InterPro" id="IPR003599">
    <property type="entry name" value="Ig_sub"/>
</dbReference>
<dbReference type="GO" id="GO:0004888">
    <property type="term" value="F:transmembrane signaling receptor activity"/>
    <property type="evidence" value="ECO:0007669"/>
    <property type="project" value="TreeGrafter"/>
</dbReference>
<dbReference type="AlphaFoldDB" id="A0A3B4GHI0"/>
<dbReference type="Ensembl" id="ENSPNYT00000021440.1">
    <property type="protein sequence ID" value="ENSPNYP00000020936.1"/>
    <property type="gene ID" value="ENSPNYG00000015833.1"/>
</dbReference>
<evidence type="ECO:0000313" key="4">
    <source>
        <dbReference type="Ensembl" id="ENSPNYP00000020936.1"/>
    </source>
</evidence>
<sequence>MHVFILKDKPKPDLSVSSSWLSPGASVTLHCSVRSHSAEWRFYWYQAFFKNSSKGYYFELLPGGKNGTAQNSYIVHGQKQTAGYACRAGRQQPEHFTSDSKPVFVWSAASVNTHFSEESVSLRCEGKPSEWRVMRLSEAGYLANCSVWGTMSGSTCTIKNATAKPAVYWCESKLGGFSNAVNNTVQSNNIILVSPVHPVTEGEAVTLHCKLRNKTLKSSVLFFRNDNLISNNTRGKLNIPAVSKSDEGFYKCQYSEKQSPQSWMSVKDSTFAAFQFLKYH</sequence>
<organism evidence="4">
    <name type="scientific">Pundamilia nyererei</name>
    <dbReference type="NCBI Taxonomy" id="303518"/>
    <lineage>
        <taxon>Eukaryota</taxon>
        <taxon>Metazoa</taxon>
        <taxon>Chordata</taxon>
        <taxon>Craniata</taxon>
        <taxon>Vertebrata</taxon>
        <taxon>Euteleostomi</taxon>
        <taxon>Actinopterygii</taxon>
        <taxon>Neopterygii</taxon>
        <taxon>Teleostei</taxon>
        <taxon>Neoteleostei</taxon>
        <taxon>Acanthomorphata</taxon>
        <taxon>Ovalentaria</taxon>
        <taxon>Cichlomorphae</taxon>
        <taxon>Cichliformes</taxon>
        <taxon>Cichlidae</taxon>
        <taxon>African cichlids</taxon>
        <taxon>Pseudocrenilabrinae</taxon>
        <taxon>Haplochromini</taxon>
        <taxon>Pundamilia</taxon>
    </lineage>
</organism>
<dbReference type="InterPro" id="IPR013783">
    <property type="entry name" value="Ig-like_fold"/>
</dbReference>
<accession>A0A3B4GHI0</accession>
<dbReference type="SUPFAM" id="SSF48726">
    <property type="entry name" value="Immunoglobulin"/>
    <property type="match status" value="2"/>
</dbReference>
<dbReference type="STRING" id="303518.ENSPNYP00000020936"/>
<dbReference type="GeneTree" id="ENSGT00980000199669"/>
<dbReference type="InterPro" id="IPR003598">
    <property type="entry name" value="Ig_sub2"/>
</dbReference>
<dbReference type="PANTHER" id="PTHR11481">
    <property type="entry name" value="IMMUNOGLOBULIN FC RECEPTOR"/>
    <property type="match status" value="1"/>
</dbReference>
<dbReference type="GO" id="GO:0009897">
    <property type="term" value="C:external side of plasma membrane"/>
    <property type="evidence" value="ECO:0007669"/>
    <property type="project" value="TreeGrafter"/>
</dbReference>
<keyword evidence="1" id="KW-0732">Signal</keyword>
<feature type="domain" description="Ig-like" evidence="3">
    <location>
        <begin position="12"/>
        <end position="97"/>
    </location>
</feature>
<dbReference type="SMART" id="SM00408">
    <property type="entry name" value="IGc2"/>
    <property type="match status" value="1"/>
</dbReference>
<dbReference type="GO" id="GO:0006955">
    <property type="term" value="P:immune response"/>
    <property type="evidence" value="ECO:0007669"/>
    <property type="project" value="TreeGrafter"/>
</dbReference>
<reference evidence="4" key="1">
    <citation type="submission" date="2023-09" db="UniProtKB">
        <authorList>
            <consortium name="Ensembl"/>
        </authorList>
    </citation>
    <scope>IDENTIFICATION</scope>
</reference>
<dbReference type="GO" id="GO:0007166">
    <property type="term" value="P:cell surface receptor signaling pathway"/>
    <property type="evidence" value="ECO:0007669"/>
    <property type="project" value="TreeGrafter"/>
</dbReference>
<evidence type="ECO:0000259" key="3">
    <source>
        <dbReference type="PROSITE" id="PS50835"/>
    </source>
</evidence>
<evidence type="ECO:0000256" key="2">
    <source>
        <dbReference type="ARBA" id="ARBA00023157"/>
    </source>
</evidence>
<name>A0A3B4GHI0_9CICH</name>
<feature type="domain" description="Ig-like" evidence="3">
    <location>
        <begin position="188"/>
        <end position="262"/>
    </location>
</feature>
<dbReference type="InterPro" id="IPR036179">
    <property type="entry name" value="Ig-like_dom_sf"/>
</dbReference>
<keyword evidence="2" id="KW-1015">Disulfide bond</keyword>
<dbReference type="SMART" id="SM00409">
    <property type="entry name" value="IG"/>
    <property type="match status" value="2"/>
</dbReference>
<proteinExistence type="predicted"/>
<dbReference type="InterPro" id="IPR007110">
    <property type="entry name" value="Ig-like_dom"/>
</dbReference>